<dbReference type="SUPFAM" id="SSF53448">
    <property type="entry name" value="Nucleotide-diphospho-sugar transferases"/>
    <property type="match status" value="1"/>
</dbReference>
<evidence type="ECO:0000313" key="1">
    <source>
        <dbReference type="EMBL" id="MPM63483.1"/>
    </source>
</evidence>
<organism evidence="1">
    <name type="scientific">bioreactor metagenome</name>
    <dbReference type="NCBI Taxonomy" id="1076179"/>
    <lineage>
        <taxon>unclassified sequences</taxon>
        <taxon>metagenomes</taxon>
        <taxon>ecological metagenomes</taxon>
    </lineage>
</organism>
<dbReference type="AlphaFoldDB" id="A0A645BJT3"/>
<protein>
    <submittedName>
        <fullName evidence="1">Uncharacterized protein</fullName>
    </submittedName>
</protein>
<comment type="caution">
    <text evidence="1">The sequence shown here is derived from an EMBL/GenBank/DDBJ whole genome shotgun (WGS) entry which is preliminary data.</text>
</comment>
<gene>
    <name evidence="1" type="ORF">SDC9_110363</name>
</gene>
<dbReference type="EMBL" id="VSSQ01019438">
    <property type="protein sequence ID" value="MPM63483.1"/>
    <property type="molecule type" value="Genomic_DNA"/>
</dbReference>
<reference evidence="1" key="1">
    <citation type="submission" date="2019-08" db="EMBL/GenBank/DDBJ databases">
        <authorList>
            <person name="Kucharzyk K."/>
            <person name="Murdoch R.W."/>
            <person name="Higgins S."/>
            <person name="Loffler F."/>
        </authorList>
    </citation>
    <scope>NUCLEOTIDE SEQUENCE</scope>
</reference>
<sequence>MPDNFVAFENPSYVNSGLIRAARTGDTICKLMLESYHNDRFILKNGDLNLVTVCVRETAILKKLGLKCNNTLQVVADTTVYPTDYFCPLDYLTNKIKITENTHSIHHYAATWYSQKEDFAKAYRLKLAKVLPTRIADLVSAFWAIMKYDGFFKALEKLRKKFSNKT</sequence>
<proteinExistence type="predicted"/>
<accession>A0A645BJT3</accession>
<name>A0A645BJT3_9ZZZZ</name>
<dbReference type="InterPro" id="IPR029044">
    <property type="entry name" value="Nucleotide-diphossugar_trans"/>
</dbReference>